<dbReference type="SMART" id="SM00304">
    <property type="entry name" value="HAMP"/>
    <property type="match status" value="1"/>
</dbReference>
<evidence type="ECO:0000256" key="3">
    <source>
        <dbReference type="ARBA" id="ARBA00012438"/>
    </source>
</evidence>
<organism evidence="17 18">
    <name type="scientific">Caldibacillus thermoamylovorans</name>
    <dbReference type="NCBI Taxonomy" id="35841"/>
    <lineage>
        <taxon>Bacteria</taxon>
        <taxon>Bacillati</taxon>
        <taxon>Bacillota</taxon>
        <taxon>Bacilli</taxon>
        <taxon>Bacillales</taxon>
        <taxon>Bacillaceae</taxon>
        <taxon>Caldibacillus</taxon>
    </lineage>
</organism>
<keyword evidence="9 17" id="KW-0418">Kinase</keyword>
<accession>A0A090ITA9</accession>
<dbReference type="GO" id="GO:0005886">
    <property type="term" value="C:plasma membrane"/>
    <property type="evidence" value="ECO:0007669"/>
    <property type="project" value="UniProtKB-SubCell"/>
</dbReference>
<dbReference type="InterPro" id="IPR005467">
    <property type="entry name" value="His_kinase_dom"/>
</dbReference>
<dbReference type="InterPro" id="IPR036890">
    <property type="entry name" value="HATPase_C_sf"/>
</dbReference>
<comment type="subcellular location">
    <subcellularLocation>
        <location evidence="2">Cell membrane</location>
        <topology evidence="2">Multi-pass membrane protein</topology>
    </subcellularLocation>
</comment>
<dbReference type="SUPFAM" id="SSF47384">
    <property type="entry name" value="Homodimeric domain of signal transducing histidine kinase"/>
    <property type="match status" value="1"/>
</dbReference>
<name>A0A090ITA9_9BACI</name>
<dbReference type="RefSeq" id="WP_034768836.1">
    <property type="nucleotide sequence ID" value="NZ_CCRF01000038.1"/>
</dbReference>
<dbReference type="InterPro" id="IPR004358">
    <property type="entry name" value="Sig_transdc_His_kin-like_C"/>
</dbReference>
<dbReference type="Gene3D" id="1.10.287.130">
    <property type="match status" value="1"/>
</dbReference>
<keyword evidence="13 14" id="KW-0472">Membrane</keyword>
<dbReference type="Pfam" id="PF02518">
    <property type="entry name" value="HATPase_c"/>
    <property type="match status" value="1"/>
</dbReference>
<evidence type="ECO:0000256" key="4">
    <source>
        <dbReference type="ARBA" id="ARBA00022475"/>
    </source>
</evidence>
<dbReference type="EMBL" id="CCRF01000038">
    <property type="protein sequence ID" value="CEE00907.1"/>
    <property type="molecule type" value="Genomic_DNA"/>
</dbReference>
<evidence type="ECO:0000256" key="10">
    <source>
        <dbReference type="ARBA" id="ARBA00022840"/>
    </source>
</evidence>
<evidence type="ECO:0000256" key="7">
    <source>
        <dbReference type="ARBA" id="ARBA00022692"/>
    </source>
</evidence>
<proteinExistence type="predicted"/>
<keyword evidence="11 14" id="KW-1133">Transmembrane helix</keyword>
<dbReference type="Proteomes" id="UP000040576">
    <property type="component" value="Unassembled WGS sequence"/>
</dbReference>
<dbReference type="InterPro" id="IPR003660">
    <property type="entry name" value="HAMP_dom"/>
</dbReference>
<evidence type="ECO:0000256" key="2">
    <source>
        <dbReference type="ARBA" id="ARBA00004651"/>
    </source>
</evidence>
<evidence type="ECO:0000256" key="11">
    <source>
        <dbReference type="ARBA" id="ARBA00022989"/>
    </source>
</evidence>
<dbReference type="GO" id="GO:0000155">
    <property type="term" value="F:phosphorelay sensor kinase activity"/>
    <property type="evidence" value="ECO:0007669"/>
    <property type="project" value="InterPro"/>
</dbReference>
<dbReference type="PROSITE" id="PS50109">
    <property type="entry name" value="HIS_KIN"/>
    <property type="match status" value="1"/>
</dbReference>
<evidence type="ECO:0000256" key="1">
    <source>
        <dbReference type="ARBA" id="ARBA00000085"/>
    </source>
</evidence>
<dbReference type="PRINTS" id="PR00344">
    <property type="entry name" value="BCTRLSENSOR"/>
</dbReference>
<dbReference type="SMART" id="SM00388">
    <property type="entry name" value="HisKA"/>
    <property type="match status" value="1"/>
</dbReference>
<keyword evidence="7 14" id="KW-0812">Transmembrane</keyword>
<dbReference type="InterPro" id="IPR050398">
    <property type="entry name" value="HssS/ArlS-like"/>
</dbReference>
<evidence type="ECO:0000256" key="9">
    <source>
        <dbReference type="ARBA" id="ARBA00022777"/>
    </source>
</evidence>
<dbReference type="GO" id="GO:0005524">
    <property type="term" value="F:ATP binding"/>
    <property type="evidence" value="ECO:0007669"/>
    <property type="project" value="UniProtKB-KW"/>
</dbReference>
<evidence type="ECO:0000256" key="8">
    <source>
        <dbReference type="ARBA" id="ARBA00022741"/>
    </source>
</evidence>
<dbReference type="EC" id="2.7.13.3" evidence="3"/>
<dbReference type="PANTHER" id="PTHR45528">
    <property type="entry name" value="SENSOR HISTIDINE KINASE CPXA"/>
    <property type="match status" value="1"/>
</dbReference>
<dbReference type="Pfam" id="PF00672">
    <property type="entry name" value="HAMP"/>
    <property type="match status" value="1"/>
</dbReference>
<feature type="transmembrane region" description="Helical" evidence="14">
    <location>
        <begin position="6"/>
        <end position="26"/>
    </location>
</feature>
<feature type="transmembrane region" description="Helical" evidence="14">
    <location>
        <begin position="160"/>
        <end position="181"/>
    </location>
</feature>
<evidence type="ECO:0000256" key="14">
    <source>
        <dbReference type="SAM" id="Phobius"/>
    </source>
</evidence>
<evidence type="ECO:0000259" key="16">
    <source>
        <dbReference type="PROSITE" id="PS50885"/>
    </source>
</evidence>
<keyword evidence="8" id="KW-0547">Nucleotide-binding</keyword>
<dbReference type="CDD" id="cd00075">
    <property type="entry name" value="HATPase"/>
    <property type="match status" value="1"/>
</dbReference>
<keyword evidence="12" id="KW-0902">Two-component regulatory system</keyword>
<gene>
    <name evidence="17" type="ORF">BT1A1_1075</name>
</gene>
<dbReference type="Gene3D" id="6.10.340.10">
    <property type="match status" value="1"/>
</dbReference>
<dbReference type="PROSITE" id="PS50885">
    <property type="entry name" value="HAMP"/>
    <property type="match status" value="1"/>
</dbReference>
<dbReference type="PANTHER" id="PTHR45528:SF1">
    <property type="entry name" value="SENSOR HISTIDINE KINASE CPXA"/>
    <property type="match status" value="1"/>
</dbReference>
<evidence type="ECO:0000256" key="13">
    <source>
        <dbReference type="ARBA" id="ARBA00023136"/>
    </source>
</evidence>
<protein>
    <recommendedName>
        <fullName evidence="3">histidine kinase</fullName>
        <ecNumber evidence="3">2.7.13.3</ecNumber>
    </recommendedName>
</protein>
<sequence>MRLKPWLMTSYLIVMILPIIALYFFYISLSQFDEKRDFVEYMEMKEKIDQLEPLLMNPSLYKAQPIENYKQLQELTDSSMNIKLYRKDGLKLYSTLDQTGVEMYTLKQRDSLYQDLNTLKKEHRTYTYKQTVFSGDDLIGIYEVTIARNDWLEGVNHRTLILASFLFLSFVVIYFGVINLLNRKLTRPLLLLREEMNAFAIGKKGHKELPRSNDEMGDLISHFEKMREQIETTNKEVERQQQEKEYIVAALSHDLKTPLTAIHAYFEALNGRQDLTEQEKEEYRAVIFEKLNYMKEMINDLTLFTTLKSAKNKLEFVEVDGAEFFEMLLGGYEGPCRKREINLISEQAVTGNFLLNVKQMVRVVDNLMMNAIRYTEKGKNIWLAAVSQTSPLPEWVFAPFVEELEAWRENGTILLIQNEGKAIPEDDLEKVFEPFVQVEAARGQGGTSGLGLSIAKMAIEQHGGKIKIWSQTGYGTLVACWLQGINSSSQV</sequence>
<keyword evidence="10" id="KW-0067">ATP-binding</keyword>
<evidence type="ECO:0000256" key="12">
    <source>
        <dbReference type="ARBA" id="ARBA00023012"/>
    </source>
</evidence>
<dbReference type="AlphaFoldDB" id="A0A090ITA9"/>
<dbReference type="InterPro" id="IPR003661">
    <property type="entry name" value="HisK_dim/P_dom"/>
</dbReference>
<feature type="domain" description="HAMP" evidence="16">
    <location>
        <begin position="183"/>
        <end position="235"/>
    </location>
</feature>
<dbReference type="CDD" id="cd06225">
    <property type="entry name" value="HAMP"/>
    <property type="match status" value="1"/>
</dbReference>
<dbReference type="InterPro" id="IPR036097">
    <property type="entry name" value="HisK_dim/P_sf"/>
</dbReference>
<evidence type="ECO:0000256" key="5">
    <source>
        <dbReference type="ARBA" id="ARBA00022553"/>
    </source>
</evidence>
<dbReference type="SUPFAM" id="SSF158472">
    <property type="entry name" value="HAMP domain-like"/>
    <property type="match status" value="1"/>
</dbReference>
<evidence type="ECO:0000256" key="6">
    <source>
        <dbReference type="ARBA" id="ARBA00022679"/>
    </source>
</evidence>
<evidence type="ECO:0000313" key="17">
    <source>
        <dbReference type="EMBL" id="CEE00907.1"/>
    </source>
</evidence>
<evidence type="ECO:0000259" key="15">
    <source>
        <dbReference type="PROSITE" id="PS50109"/>
    </source>
</evidence>
<dbReference type="InterPro" id="IPR003594">
    <property type="entry name" value="HATPase_dom"/>
</dbReference>
<keyword evidence="6" id="KW-0808">Transferase</keyword>
<keyword evidence="4" id="KW-1003">Cell membrane</keyword>
<comment type="catalytic activity">
    <reaction evidence="1">
        <text>ATP + protein L-histidine = ADP + protein N-phospho-L-histidine.</text>
        <dbReference type="EC" id="2.7.13.3"/>
    </reaction>
</comment>
<dbReference type="CDD" id="cd00082">
    <property type="entry name" value="HisKA"/>
    <property type="match status" value="1"/>
</dbReference>
<dbReference type="SUPFAM" id="SSF55874">
    <property type="entry name" value="ATPase domain of HSP90 chaperone/DNA topoisomerase II/histidine kinase"/>
    <property type="match status" value="1"/>
</dbReference>
<dbReference type="Pfam" id="PF00512">
    <property type="entry name" value="HisKA"/>
    <property type="match status" value="1"/>
</dbReference>
<dbReference type="Gene3D" id="3.30.565.10">
    <property type="entry name" value="Histidine kinase-like ATPase, C-terminal domain"/>
    <property type="match status" value="1"/>
</dbReference>
<keyword evidence="18" id="KW-1185">Reference proteome</keyword>
<feature type="domain" description="Histidine kinase" evidence="15">
    <location>
        <begin position="250"/>
        <end position="486"/>
    </location>
</feature>
<dbReference type="SMART" id="SM00387">
    <property type="entry name" value="HATPase_c"/>
    <property type="match status" value="1"/>
</dbReference>
<keyword evidence="5" id="KW-0597">Phosphoprotein</keyword>
<reference evidence="17 18" key="1">
    <citation type="submission" date="2014-07" db="EMBL/GenBank/DDBJ databases">
        <authorList>
            <person name="Wibberg Daniel"/>
        </authorList>
    </citation>
    <scope>NUCLEOTIDE SEQUENCE [LARGE SCALE GENOMIC DNA]</scope>
</reference>
<evidence type="ECO:0000313" key="18">
    <source>
        <dbReference type="Proteomes" id="UP000040576"/>
    </source>
</evidence>